<evidence type="ECO:0000313" key="1">
    <source>
        <dbReference type="EMBL" id="ESA14895.1"/>
    </source>
</evidence>
<proteinExistence type="predicted"/>
<name>U9U3E7_RHIID</name>
<reference evidence="1" key="1">
    <citation type="submission" date="2013-07" db="EMBL/GenBank/DDBJ databases">
        <title>The genome of an arbuscular mycorrhizal fungus provides insights into the evolution of the oldest plant symbiosis.</title>
        <authorList>
            <consortium name="DOE Joint Genome Institute"/>
            <person name="Tisserant E."/>
            <person name="Malbreil M."/>
            <person name="Kuo A."/>
            <person name="Kohler A."/>
            <person name="Symeonidi A."/>
            <person name="Balestrini R."/>
            <person name="Charron P."/>
            <person name="Duensing N."/>
            <person name="Frei-dit-Frey N."/>
            <person name="Gianinazzi-Pearson V."/>
            <person name="Gilbert B."/>
            <person name="Handa Y."/>
            <person name="Hijri M."/>
            <person name="Kaul R."/>
            <person name="Kawaguchi M."/>
            <person name="Krajinski F."/>
            <person name="Lammers P."/>
            <person name="Lapierre D."/>
            <person name="Masclaux F.G."/>
            <person name="Murat C."/>
            <person name="Morin E."/>
            <person name="Ndikumana S."/>
            <person name="Pagni M."/>
            <person name="Petitpierre D."/>
            <person name="Requena N."/>
            <person name="Rosikiewicz P."/>
            <person name="Riley R."/>
            <person name="Saito K."/>
            <person name="San Clemente H."/>
            <person name="Shapiro H."/>
            <person name="van Tuinen D."/>
            <person name="Becard G."/>
            <person name="Bonfante P."/>
            <person name="Paszkowski U."/>
            <person name="Shachar-Hill Y."/>
            <person name="Young J.P."/>
            <person name="Sanders I.R."/>
            <person name="Henrissat B."/>
            <person name="Rensing S.A."/>
            <person name="Grigoriev I.V."/>
            <person name="Corradi N."/>
            <person name="Roux C."/>
            <person name="Martin F."/>
        </authorList>
    </citation>
    <scope>NUCLEOTIDE SEQUENCE</scope>
    <source>
        <strain evidence="1">DAOM 197198</strain>
    </source>
</reference>
<protein>
    <submittedName>
        <fullName evidence="1">Uncharacterized protein</fullName>
    </submittedName>
</protein>
<dbReference type="AlphaFoldDB" id="U9U3E7"/>
<dbReference type="EMBL" id="KI282474">
    <property type="protein sequence ID" value="ESA14895.1"/>
    <property type="molecule type" value="Genomic_DNA"/>
</dbReference>
<sequence>MNQLNENNTNKTLQTITQDTNITSLEDNIVTRSYTETLYDSRWYKFARLLHIYRSHILMHSDITLLMDLLWPKFN</sequence>
<accession>U9U3E7</accession>
<dbReference type="HOGENOM" id="CLU_2672336_0_0_1"/>
<gene>
    <name evidence="1" type="ORF">GLOINDRAFT_24466</name>
</gene>
<organism evidence="1">
    <name type="scientific">Rhizophagus irregularis (strain DAOM 181602 / DAOM 197198 / MUCL 43194)</name>
    <name type="common">Arbuscular mycorrhizal fungus</name>
    <name type="synonym">Glomus intraradices</name>
    <dbReference type="NCBI Taxonomy" id="747089"/>
    <lineage>
        <taxon>Eukaryota</taxon>
        <taxon>Fungi</taxon>
        <taxon>Fungi incertae sedis</taxon>
        <taxon>Mucoromycota</taxon>
        <taxon>Glomeromycotina</taxon>
        <taxon>Glomeromycetes</taxon>
        <taxon>Glomerales</taxon>
        <taxon>Glomeraceae</taxon>
        <taxon>Rhizophagus</taxon>
    </lineage>
</organism>